<reference evidence="17 18" key="1">
    <citation type="submission" date="2017-12" db="EMBL/GenBank/DDBJ databases">
        <title>High-resolution comparative analysis of great ape genomes.</title>
        <authorList>
            <person name="Pollen A."/>
            <person name="Hastie A."/>
            <person name="Hormozdiari F."/>
            <person name="Dougherty M."/>
            <person name="Liu R."/>
            <person name="Chaisson M."/>
            <person name="Hoppe E."/>
            <person name="Hill C."/>
            <person name="Pang A."/>
            <person name="Hillier L."/>
            <person name="Baker C."/>
            <person name="Armstrong J."/>
            <person name="Shendure J."/>
            <person name="Paten B."/>
            <person name="Wilson R."/>
            <person name="Chao H."/>
            <person name="Schneider V."/>
            <person name="Ventura M."/>
            <person name="Kronenberg Z."/>
            <person name="Murali S."/>
            <person name="Gordon D."/>
            <person name="Cantsilieris S."/>
            <person name="Munson K."/>
            <person name="Nelson B."/>
            <person name="Raja A."/>
            <person name="Underwood J."/>
            <person name="Diekhans M."/>
            <person name="Fiddes I."/>
            <person name="Haussler D."/>
            <person name="Eichler E."/>
        </authorList>
    </citation>
    <scope>NUCLEOTIDE SEQUENCE [LARGE SCALE GENOMIC DNA]</scope>
    <source>
        <strain evidence="17">Yerkes chimp pedigree #C0471</strain>
    </source>
</reference>
<name>A0A2J8MHG3_PANTR</name>
<dbReference type="EMBL" id="NBAG03000257">
    <property type="protein sequence ID" value="PNI58958.1"/>
    <property type="molecule type" value="Genomic_DNA"/>
</dbReference>
<evidence type="ECO:0000256" key="1">
    <source>
        <dbReference type="ARBA" id="ARBA00022468"/>
    </source>
</evidence>
<dbReference type="InterPro" id="IPR008936">
    <property type="entry name" value="Rho_GTPase_activation_prot"/>
</dbReference>
<dbReference type="CDD" id="cd20816">
    <property type="entry name" value="C1_GMIP-like"/>
    <property type="match status" value="1"/>
</dbReference>
<dbReference type="PANTHER" id="PTHR15228:SF7">
    <property type="entry name" value="RHO GTPASE-ACTIVATING PROTEIN 29"/>
    <property type="match status" value="1"/>
</dbReference>
<feature type="compositionally biased region" description="Low complexity" evidence="13">
    <location>
        <begin position="541"/>
        <end position="559"/>
    </location>
</feature>
<keyword evidence="5" id="KW-0862">Zinc</keyword>
<dbReference type="InterPro" id="IPR000198">
    <property type="entry name" value="RhoGAP_dom"/>
</dbReference>
<evidence type="ECO:0000256" key="4">
    <source>
        <dbReference type="ARBA" id="ARBA00022771"/>
    </source>
</evidence>
<evidence type="ECO:0000256" key="9">
    <source>
        <dbReference type="ARBA" id="ARBA00055091"/>
    </source>
</evidence>
<dbReference type="AlphaFoldDB" id="A0A2J8MHG3"/>
<feature type="domain" description="Rho-GAP" evidence="15">
    <location>
        <begin position="671"/>
        <end position="886"/>
    </location>
</feature>
<feature type="domain" description="F-BAR" evidence="16">
    <location>
        <begin position="192"/>
        <end position="462"/>
    </location>
</feature>
<evidence type="ECO:0000259" key="16">
    <source>
        <dbReference type="PROSITE" id="PS51741"/>
    </source>
</evidence>
<evidence type="ECO:0000256" key="2">
    <source>
        <dbReference type="ARBA" id="ARBA00022553"/>
    </source>
</evidence>
<dbReference type="SMART" id="SM00109">
    <property type="entry name" value="C1"/>
    <property type="match status" value="1"/>
</dbReference>
<dbReference type="PROSITE" id="PS50081">
    <property type="entry name" value="ZF_DAG_PE_2"/>
    <property type="match status" value="1"/>
</dbReference>
<evidence type="ECO:0000259" key="15">
    <source>
        <dbReference type="PROSITE" id="PS50238"/>
    </source>
</evidence>
<dbReference type="PROSITE" id="PS50238">
    <property type="entry name" value="RHOGAP"/>
    <property type="match status" value="1"/>
</dbReference>
<organism evidence="17 18">
    <name type="scientific">Pan troglodytes</name>
    <name type="common">Chimpanzee</name>
    <dbReference type="NCBI Taxonomy" id="9598"/>
    <lineage>
        <taxon>Eukaryota</taxon>
        <taxon>Metazoa</taxon>
        <taxon>Chordata</taxon>
        <taxon>Craniata</taxon>
        <taxon>Vertebrata</taxon>
        <taxon>Euteleostomi</taxon>
        <taxon>Mammalia</taxon>
        <taxon>Eutheria</taxon>
        <taxon>Euarchontoglires</taxon>
        <taxon>Primates</taxon>
        <taxon>Haplorrhini</taxon>
        <taxon>Catarrhini</taxon>
        <taxon>Hominidae</taxon>
        <taxon>Pan</taxon>
    </lineage>
</organism>
<evidence type="ECO:0000259" key="14">
    <source>
        <dbReference type="PROSITE" id="PS50081"/>
    </source>
</evidence>
<evidence type="ECO:0000256" key="10">
    <source>
        <dbReference type="ARBA" id="ARBA00063539"/>
    </source>
</evidence>
<dbReference type="Pfam" id="PF24235">
    <property type="entry name" value="RHG29_45_N"/>
    <property type="match status" value="1"/>
</dbReference>
<evidence type="ECO:0000256" key="6">
    <source>
        <dbReference type="ARBA" id="ARBA00023054"/>
    </source>
</evidence>
<feature type="region of interest" description="Disordered" evidence="13">
    <location>
        <begin position="541"/>
        <end position="600"/>
    </location>
</feature>
<feature type="region of interest" description="Disordered" evidence="13">
    <location>
        <begin position="981"/>
        <end position="1010"/>
    </location>
</feature>
<dbReference type="PROSITE" id="PS00479">
    <property type="entry name" value="ZF_DAG_PE_1"/>
    <property type="match status" value="1"/>
</dbReference>
<sequence>MIAHKQKKTKKKRAWASGQLSTDVTTSEMGLKSLSSNSIFDPDYIKELVNDIRKFSHMLLYLKEAIFSDCFKEVIHIRLEELLRVLKSIMNKHQNLNSVDLQNAAEMLTAKVKAVNFTEVNEENKNDLFQEVFSSIETLAFTFGNILTNFLMGDVGNDSLLRLPVSRETKSFENVSVESVDSSSEKGNFSPLELDNVLLKNTDSIELALSYAKTWSKYTKNIVSWVEKKLNLELESTRNVVKLAEATRTNIGIQEFMPLQSLFTNALLNDIESSHLLQQTIAALQANKFVQPLLGRKNEMEKQRKEIKELWKQEQNKMLEAENALKKAKLLCMQRQDEYEKAKSSMFRAEEEHLSSSGGLAKNLNKQLEKKRRLEEEALQKVEEANELYKVCVTNVEERRNDLENTKREILAQLRTLVFQCDLTLKAVTVNLFHMQHLQAASLADSLQSLCDSAKLYDPGQEYSEFVKATNSTEEEKVDGNVNKHLNSSQPSGFGPANSLEDVVRLPDSSNKIEEDRCSNSADITGPSFIRSWTFGMFSDSESTGGSSESRSLDSESISPGDFHRKLPRTPSSGTMSSADDLDEREPPSPSETGPNSLGTFKKTLMSKAALTHKFRKLRSPTKCRDCEGIVVFQGVECEECLLVCHRKCLENLVIICGHQKLPGKIHLFGAEFTQVAKKEPDGIPFILKICASEIENRALCLQGIYRVCGNKIKTEKLCQALENGMHLVDISEFSSHDICDVLKLYLRQLPEPFILFRLYKEFIDLAKEIQHVNEEQETKKDSLEDKKWPNMCIEINRILLKSKDLLRQLPASNFNSLHFLIVHLKRVVDHAEENKMNSKNLGVIFGPSLIRPRPTTAPITISSLAEYSNQARLVEFLITYSQKIFDGSLQPQDVMCSIGVVDQGCFPKPLLSPEERDIERSMKSLFFSSKEDIHTSESESKIFERATSFEESERKQNALGKCDACLSDKAQLLLDQEAESASQKIEDGKTPKPLSLKSDRSTNNVERHTPRTKIRPETLIQNYCVLHLKYVFCC</sequence>
<dbReference type="FunFam" id="3.30.60.20:FF:000046">
    <property type="entry name" value="Rho GTPase-activating protein 29"/>
    <property type="match status" value="1"/>
</dbReference>
<feature type="domain" description="Phorbol-ester/DAG-type" evidence="14">
    <location>
        <begin position="612"/>
        <end position="657"/>
    </location>
</feature>
<dbReference type="PROSITE" id="PS51741">
    <property type="entry name" value="F_BAR"/>
    <property type="match status" value="1"/>
</dbReference>
<dbReference type="SUPFAM" id="SSF48350">
    <property type="entry name" value="GTPase activation domain, GAP"/>
    <property type="match status" value="1"/>
</dbReference>
<comment type="function">
    <text evidence="9">GTPase activator for the Rho-type GTPases by converting them to an inactive GDP-bound state. Has strong activity toward RHOA, and weaker activity toward RAC1 and CDC42. May act as a specific effector of RAP2A to regulate Rho. In concert with RASIP1, suppresses RhoA signaling and dampens ROCK and MYH9 activities in endothelial cells and plays an essential role in blood vessel tubulogenesis.</text>
</comment>
<dbReference type="Gene3D" id="1.10.555.10">
    <property type="entry name" value="Rho GTPase activation protein"/>
    <property type="match status" value="1"/>
</dbReference>
<evidence type="ECO:0000256" key="13">
    <source>
        <dbReference type="SAM" id="MobiDB-lite"/>
    </source>
</evidence>
<dbReference type="Gene3D" id="3.30.60.20">
    <property type="match status" value="1"/>
</dbReference>
<gene>
    <name evidence="17" type="ORF">CK820_G0020693</name>
</gene>
<dbReference type="SMART" id="SM00324">
    <property type="entry name" value="RhoGAP"/>
    <property type="match status" value="1"/>
</dbReference>
<dbReference type="GO" id="GO:0007165">
    <property type="term" value="P:signal transduction"/>
    <property type="evidence" value="ECO:0007669"/>
    <property type="project" value="InterPro"/>
</dbReference>
<keyword evidence="1" id="KW-0343">GTPase activation</keyword>
<dbReference type="InterPro" id="IPR027267">
    <property type="entry name" value="AH/BAR_dom_sf"/>
</dbReference>
<evidence type="ECO:0000313" key="18">
    <source>
        <dbReference type="Proteomes" id="UP000236370"/>
    </source>
</evidence>
<evidence type="ECO:0000256" key="12">
    <source>
        <dbReference type="SAM" id="Coils"/>
    </source>
</evidence>
<dbReference type="Pfam" id="PF00130">
    <property type="entry name" value="C1_1"/>
    <property type="match status" value="1"/>
</dbReference>
<dbReference type="InterPro" id="IPR057028">
    <property type="entry name" value="RHG29_45_N"/>
</dbReference>
<protein>
    <recommendedName>
        <fullName evidence="7">Rho GTPase-activating protein 29</fullName>
    </recommendedName>
    <alternativeName>
        <fullName evidence="8">Rho-type GTPase-activating protein 29</fullName>
    </alternativeName>
</protein>
<dbReference type="GO" id="GO:0008270">
    <property type="term" value="F:zinc ion binding"/>
    <property type="evidence" value="ECO:0007669"/>
    <property type="project" value="UniProtKB-KW"/>
</dbReference>
<evidence type="ECO:0000256" key="8">
    <source>
        <dbReference type="ARBA" id="ARBA00042921"/>
    </source>
</evidence>
<evidence type="ECO:0000313" key="17">
    <source>
        <dbReference type="EMBL" id="PNI58958.1"/>
    </source>
</evidence>
<keyword evidence="2" id="KW-0597">Phosphoprotein</keyword>
<dbReference type="GO" id="GO:0051056">
    <property type="term" value="P:regulation of small GTPase mediated signal transduction"/>
    <property type="evidence" value="ECO:0007669"/>
    <property type="project" value="UniProtKB-ARBA"/>
</dbReference>
<evidence type="ECO:0000256" key="3">
    <source>
        <dbReference type="ARBA" id="ARBA00022723"/>
    </source>
</evidence>
<keyword evidence="4" id="KW-0863">Zinc-finger</keyword>
<dbReference type="Proteomes" id="UP000236370">
    <property type="component" value="Unassembled WGS sequence"/>
</dbReference>
<accession>A0A2J8MHG3</accession>
<evidence type="ECO:0000256" key="11">
    <source>
        <dbReference type="PROSITE-ProRule" id="PRU01077"/>
    </source>
</evidence>
<dbReference type="SUPFAM" id="SSF103657">
    <property type="entry name" value="BAR/IMD domain-like"/>
    <property type="match status" value="1"/>
</dbReference>
<dbReference type="InterPro" id="IPR051025">
    <property type="entry name" value="RhoGAP"/>
</dbReference>
<dbReference type="Pfam" id="PF22699">
    <property type="entry name" value="GMIP-like_FCH"/>
    <property type="match status" value="1"/>
</dbReference>
<dbReference type="FunFam" id="1.10.555.10:FF:000016">
    <property type="entry name" value="Rho GTPase activating protein 29"/>
    <property type="match status" value="1"/>
</dbReference>
<dbReference type="InterPro" id="IPR002219">
    <property type="entry name" value="PKC_DAG/PE"/>
</dbReference>
<dbReference type="InterPro" id="IPR031160">
    <property type="entry name" value="F_BAR_dom"/>
</dbReference>
<feature type="compositionally biased region" description="Basic and acidic residues" evidence="13">
    <location>
        <begin position="998"/>
        <end position="1010"/>
    </location>
</feature>
<dbReference type="InterPro" id="IPR046349">
    <property type="entry name" value="C1-like_sf"/>
</dbReference>
<keyword evidence="3" id="KW-0479">Metal-binding</keyword>
<evidence type="ECO:0000256" key="5">
    <source>
        <dbReference type="ARBA" id="ARBA00022833"/>
    </source>
</evidence>
<evidence type="ECO:0000256" key="7">
    <source>
        <dbReference type="ARBA" id="ARBA00040783"/>
    </source>
</evidence>
<dbReference type="CDD" id="cd04409">
    <property type="entry name" value="RhoGAP_PARG1"/>
    <property type="match status" value="1"/>
</dbReference>
<feature type="region of interest" description="Disordered" evidence="13">
    <location>
        <begin position="481"/>
        <end position="501"/>
    </location>
</feature>
<proteinExistence type="predicted"/>
<comment type="subunit">
    <text evidence="10">Interacts with PTPN13/PTPL1. Interacts with RAP2A via its coiled coil domain. Interacts with RASIP1.</text>
</comment>
<dbReference type="SUPFAM" id="SSF57889">
    <property type="entry name" value="Cysteine-rich domain"/>
    <property type="match status" value="1"/>
</dbReference>
<feature type="coiled-coil region" evidence="12">
    <location>
        <begin position="361"/>
        <end position="413"/>
    </location>
</feature>
<dbReference type="Gene3D" id="1.20.1270.60">
    <property type="entry name" value="Arfaptin homology (AH) domain/BAR domain"/>
    <property type="match status" value="1"/>
</dbReference>
<dbReference type="Pfam" id="PF00620">
    <property type="entry name" value="RhoGAP"/>
    <property type="match status" value="1"/>
</dbReference>
<dbReference type="PANTHER" id="PTHR15228">
    <property type="entry name" value="SPERMATHECAL PHYSIOLOGY VARIANT"/>
    <property type="match status" value="1"/>
</dbReference>
<keyword evidence="6 11" id="KW-0175">Coiled coil</keyword>
<dbReference type="InterPro" id="IPR054713">
    <property type="entry name" value="GMIP/FCHO2-like_FCH"/>
</dbReference>
<dbReference type="GO" id="GO:0005829">
    <property type="term" value="C:cytosol"/>
    <property type="evidence" value="ECO:0007669"/>
    <property type="project" value="UniProtKB-ARBA"/>
</dbReference>
<dbReference type="GO" id="GO:0005096">
    <property type="term" value="F:GTPase activator activity"/>
    <property type="evidence" value="ECO:0007669"/>
    <property type="project" value="UniProtKB-KW"/>
</dbReference>
<comment type="caution">
    <text evidence="17">The sequence shown here is derived from an EMBL/GenBank/DDBJ whole genome shotgun (WGS) entry which is preliminary data.</text>
</comment>
<feature type="coiled-coil region" evidence="12">
    <location>
        <begin position="297"/>
        <end position="324"/>
    </location>
</feature>
<dbReference type="FunFam" id="1.20.1270.60:FF:000038">
    <property type="entry name" value="Rho GTPase activating protein 29"/>
    <property type="match status" value="1"/>
</dbReference>